<keyword evidence="4 8" id="KW-0408">Iron</keyword>
<comment type="function">
    <text evidence="6">Stores iron in a soluble, non-toxic, readily available form. Important for iron homeostasis. Iron is taken up in the ferrous form and deposited as ferric hydroxides after oxidation. Also plays a role in delivery of iron to cells. Mediates iron uptake in capsule cells of the developing kidney. Delivery to lysosomes by the cargo receptor NCOA4 for autophagic degradation and release or iron.</text>
</comment>
<dbReference type="InterPro" id="IPR001519">
    <property type="entry name" value="Ferritin"/>
</dbReference>
<evidence type="ECO:0000256" key="8">
    <source>
        <dbReference type="RuleBase" id="RU361145"/>
    </source>
</evidence>
<dbReference type="PANTHER" id="PTHR11431">
    <property type="entry name" value="FERRITIN"/>
    <property type="match status" value="1"/>
</dbReference>
<evidence type="ECO:0000256" key="2">
    <source>
        <dbReference type="ARBA" id="ARBA00022434"/>
    </source>
</evidence>
<evidence type="ECO:0000256" key="1">
    <source>
        <dbReference type="ARBA" id="ARBA00007513"/>
    </source>
</evidence>
<comment type="similarity">
    <text evidence="1 8">Belongs to the ferritin family.</text>
</comment>
<dbReference type="InterPro" id="IPR012347">
    <property type="entry name" value="Ferritin-like"/>
</dbReference>
<keyword evidence="2 8" id="KW-0409">Iron storage</keyword>
<proteinExistence type="inferred from homology"/>
<keyword evidence="11" id="KW-1185">Reference proteome</keyword>
<dbReference type="InterPro" id="IPR009040">
    <property type="entry name" value="Ferritin-like_diiron"/>
</dbReference>
<keyword evidence="3 8" id="KW-0479">Metal-binding</keyword>
<feature type="domain" description="Ferritin-like diiron" evidence="9">
    <location>
        <begin position="59"/>
        <end position="158"/>
    </location>
</feature>
<organism evidence="10 11">
    <name type="scientific">Pipistrellus nathusii</name>
    <name type="common">Nathusius' pipistrelle</name>
    <dbReference type="NCBI Taxonomy" id="59473"/>
    <lineage>
        <taxon>Eukaryota</taxon>
        <taxon>Metazoa</taxon>
        <taxon>Chordata</taxon>
        <taxon>Craniata</taxon>
        <taxon>Vertebrata</taxon>
        <taxon>Euteleostomi</taxon>
        <taxon>Mammalia</taxon>
        <taxon>Eutheria</taxon>
        <taxon>Laurasiatheria</taxon>
        <taxon>Chiroptera</taxon>
        <taxon>Yangochiroptera</taxon>
        <taxon>Vespertilionidae</taxon>
        <taxon>Pipistrellus</taxon>
    </lineage>
</organism>
<evidence type="ECO:0000256" key="4">
    <source>
        <dbReference type="ARBA" id="ARBA00023004"/>
    </source>
</evidence>
<dbReference type="InterPro" id="IPR009078">
    <property type="entry name" value="Ferritin-like_SF"/>
</dbReference>
<reference evidence="10" key="1">
    <citation type="submission" date="2023-12" db="EMBL/GenBank/DDBJ databases">
        <authorList>
            <person name="Brown T."/>
        </authorList>
    </citation>
    <scope>NUCLEOTIDE SEQUENCE</scope>
</reference>
<evidence type="ECO:0000259" key="9">
    <source>
        <dbReference type="PROSITE" id="PS50905"/>
    </source>
</evidence>
<name>A0ABP0A1C2_PIPNA</name>
<dbReference type="Pfam" id="PF00210">
    <property type="entry name" value="Ferritin"/>
    <property type="match status" value="1"/>
</dbReference>
<evidence type="ECO:0000256" key="7">
    <source>
        <dbReference type="ARBA" id="ARBA00047045"/>
    </source>
</evidence>
<dbReference type="InterPro" id="IPR008331">
    <property type="entry name" value="Ferritin_DPS_dom"/>
</dbReference>
<protein>
    <recommendedName>
        <fullName evidence="8">Ferritin</fullName>
    </recommendedName>
</protein>
<evidence type="ECO:0000256" key="5">
    <source>
        <dbReference type="ARBA" id="ARBA00044942"/>
    </source>
</evidence>
<evidence type="ECO:0000313" key="10">
    <source>
        <dbReference type="EMBL" id="CAK6444290.1"/>
    </source>
</evidence>
<comment type="subcellular location">
    <subcellularLocation>
        <location evidence="5">Autolysosome</location>
    </subcellularLocation>
</comment>
<dbReference type="EMBL" id="OY882861">
    <property type="protein sequence ID" value="CAK6444290.1"/>
    <property type="molecule type" value="Genomic_DNA"/>
</dbReference>
<dbReference type="SUPFAM" id="SSF47240">
    <property type="entry name" value="Ferritin-like"/>
    <property type="match status" value="1"/>
</dbReference>
<dbReference type="Gene3D" id="1.20.1260.10">
    <property type="match status" value="1"/>
</dbReference>
<accession>A0ABP0A1C2</accession>
<gene>
    <name evidence="10" type="ORF">MPIPNATIZW_LOCUS12596</name>
</gene>
<comment type="subunit">
    <text evidence="7">Oligomer of 24 subunits. There are two types of subunits: L (light) chain and H (heavy) chain. The major chain can be light or heavy, depending on the species and tissue type. The functional molecule forms a roughly spherical shell with a diameter of 12 nm and contains a central cavity into which the insoluble mineral iron core is deposited. Interacts with NCOA4.</text>
</comment>
<dbReference type="PROSITE" id="PS50905">
    <property type="entry name" value="FERRITIN_LIKE"/>
    <property type="match status" value="1"/>
</dbReference>
<sequence length="158" mass="18425">MFCPWNRPRDTPSSSLQPLSCVSSSHHLQNHLRDQAPHRFLFSTFTSYCRTTMSSQIRQNDSTKMEAAIYRLVNLLLWPSYTYLSLGFYFNHDDVALEGVGHLFRELAEKKCEGAEHFLTLQNKPGGSIVFQNMQKASQDVWSKTQDAWQPPWPWRRD</sequence>
<dbReference type="PANTHER" id="PTHR11431:SF47">
    <property type="entry name" value="FERRITIN LIGHT CHAIN"/>
    <property type="match status" value="1"/>
</dbReference>
<evidence type="ECO:0000256" key="6">
    <source>
        <dbReference type="ARBA" id="ARBA00045578"/>
    </source>
</evidence>
<evidence type="ECO:0000313" key="11">
    <source>
        <dbReference type="Proteomes" id="UP001314169"/>
    </source>
</evidence>
<evidence type="ECO:0000256" key="3">
    <source>
        <dbReference type="ARBA" id="ARBA00022723"/>
    </source>
</evidence>
<dbReference type="Proteomes" id="UP001314169">
    <property type="component" value="Chromosome 4"/>
</dbReference>